<proteinExistence type="predicted"/>
<dbReference type="OrthoDB" id="138672at2"/>
<dbReference type="Proteomes" id="UP000076603">
    <property type="component" value="Unassembled WGS sequence"/>
</dbReference>
<evidence type="ECO:0000256" key="1">
    <source>
        <dbReference type="SAM" id="Phobius"/>
    </source>
</evidence>
<keyword evidence="1" id="KW-0812">Transmembrane</keyword>
<feature type="transmembrane region" description="Helical" evidence="1">
    <location>
        <begin position="371"/>
        <end position="397"/>
    </location>
</feature>
<feature type="transmembrane region" description="Helical" evidence="1">
    <location>
        <begin position="115"/>
        <end position="135"/>
    </location>
</feature>
<reference evidence="2 3" key="1">
    <citation type="submission" date="2016-04" db="EMBL/GenBank/DDBJ databases">
        <title>Genome sequence of Clostridium magnum DSM 2767.</title>
        <authorList>
            <person name="Poehlein A."/>
            <person name="Uhlig R."/>
            <person name="Fischer R."/>
            <person name="Bahl H."/>
            <person name="Daniel R."/>
        </authorList>
    </citation>
    <scope>NUCLEOTIDE SEQUENCE [LARGE SCALE GENOMIC DNA]</scope>
    <source>
        <strain evidence="2 3">DSM 2767</strain>
    </source>
</reference>
<feature type="transmembrane region" description="Helical" evidence="1">
    <location>
        <begin position="518"/>
        <end position="538"/>
    </location>
</feature>
<evidence type="ECO:0000313" key="3">
    <source>
        <dbReference type="Proteomes" id="UP000076603"/>
    </source>
</evidence>
<dbReference type="PATRIC" id="fig|1121326.3.peg.2958"/>
<feature type="transmembrane region" description="Helical" evidence="1">
    <location>
        <begin position="492"/>
        <end position="512"/>
    </location>
</feature>
<gene>
    <name evidence="2" type="ORF">CLMAG_29380</name>
</gene>
<keyword evidence="1" id="KW-1133">Transmembrane helix</keyword>
<feature type="transmembrane region" description="Helical" evidence="1">
    <location>
        <begin position="256"/>
        <end position="276"/>
    </location>
</feature>
<feature type="transmembrane region" description="Helical" evidence="1">
    <location>
        <begin position="147"/>
        <end position="174"/>
    </location>
</feature>
<feature type="transmembrane region" description="Helical" evidence="1">
    <location>
        <begin position="449"/>
        <end position="472"/>
    </location>
</feature>
<dbReference type="EMBL" id="LWAE01000003">
    <property type="protein sequence ID" value="KZL91180.1"/>
    <property type="molecule type" value="Genomic_DNA"/>
</dbReference>
<keyword evidence="1" id="KW-0472">Membrane</keyword>
<comment type="caution">
    <text evidence="2">The sequence shown here is derived from an EMBL/GenBank/DDBJ whole genome shotgun (WGS) entry which is preliminary data.</text>
</comment>
<keyword evidence="3" id="KW-1185">Reference proteome</keyword>
<feature type="transmembrane region" description="Helical" evidence="1">
    <location>
        <begin position="30"/>
        <end position="51"/>
    </location>
</feature>
<sequence length="554" mass="61681">MNKYISLTKVLFKNGSNSLTIDKKRRTKTVVLWTILAAAFLPTIALMFSFVSKAYDVLFEVNQQGLILALGISFVCMFIFFFGIFYSQNVLYFANDIEILLPLPFKQSHILGAKFTVALFYEYLTEGIILLPLLIVYGTKSNGSFLYYLYGIILFLILPIIPLSIASFLIMLIMSFTNVGRHKDKLKVIGGVSAMFIAVGINSWMQKIGMSTTNPDEMLKILRSGNNSLISISNKIFPGSSIATKALILNSSFQGFINMLMFLGVTAAIVVVFLALGEKLYFKGIVGISEISSKREEITSKELVKSVSQNSSIKTLVIKELKILFRTPAYFMNCILMNFLWPVFILIPIFTQPEIMNNIRVTSILVRDSKFMGLIAGLSISASLLLSSSNGITATAISREGKNLFISKYIPVRYTIQLTAKLLSGIIMSIVAILIMLLVGIILIKPPVFLLLVILFLSLPAITFISIIGILIDLNFPKLNWDNEVKAVKQNFNVVITLLIGMITAAAIGFLIVKFENYSFVVSITLSLILLIIDFILYKFTMAKSINIIQEIES</sequence>
<accession>A0A162SFJ9</accession>
<dbReference type="AlphaFoldDB" id="A0A162SFJ9"/>
<organism evidence="2 3">
    <name type="scientific">Clostridium magnum DSM 2767</name>
    <dbReference type="NCBI Taxonomy" id="1121326"/>
    <lineage>
        <taxon>Bacteria</taxon>
        <taxon>Bacillati</taxon>
        <taxon>Bacillota</taxon>
        <taxon>Clostridia</taxon>
        <taxon>Eubacteriales</taxon>
        <taxon>Clostridiaceae</taxon>
        <taxon>Clostridium</taxon>
    </lineage>
</organism>
<feature type="transmembrane region" description="Helical" evidence="1">
    <location>
        <begin position="329"/>
        <end position="351"/>
    </location>
</feature>
<feature type="transmembrane region" description="Helical" evidence="1">
    <location>
        <begin position="186"/>
        <end position="205"/>
    </location>
</feature>
<feature type="transmembrane region" description="Helical" evidence="1">
    <location>
        <begin position="418"/>
        <end position="443"/>
    </location>
</feature>
<feature type="transmembrane region" description="Helical" evidence="1">
    <location>
        <begin position="66"/>
        <end position="94"/>
    </location>
</feature>
<protein>
    <submittedName>
        <fullName evidence="2">Uncharacterized protein</fullName>
    </submittedName>
</protein>
<name>A0A162SFJ9_9CLOT</name>
<dbReference type="STRING" id="1121326.CLMAG_29380"/>
<dbReference type="RefSeq" id="WP_066623488.1">
    <property type="nucleotide sequence ID" value="NZ_FQXL01000016.1"/>
</dbReference>
<dbReference type="Pfam" id="PF16949">
    <property type="entry name" value="ABC_tran_2"/>
    <property type="match status" value="1"/>
</dbReference>
<evidence type="ECO:0000313" key="2">
    <source>
        <dbReference type="EMBL" id="KZL91180.1"/>
    </source>
</evidence>
<dbReference type="InterPro" id="IPR031599">
    <property type="entry name" value="ABC_tran_2"/>
</dbReference>